<feature type="signal peptide" evidence="1">
    <location>
        <begin position="1"/>
        <end position="26"/>
    </location>
</feature>
<dbReference type="EMBL" id="CP097095">
    <property type="protein sequence ID" value="UQF79828.1"/>
    <property type="molecule type" value="Genomic_DNA"/>
</dbReference>
<evidence type="ECO:0000313" key="3">
    <source>
        <dbReference type="Proteomes" id="UP000830236"/>
    </source>
</evidence>
<keyword evidence="1" id="KW-0732">Signal</keyword>
<feature type="chain" id="PRO_5039547255" description="Tat pathway signal protein" evidence="1">
    <location>
        <begin position="27"/>
        <end position="286"/>
    </location>
</feature>
<gene>
    <name evidence="2" type="ORF">M3I41_00675</name>
</gene>
<dbReference type="AlphaFoldDB" id="A0A9E7AQG1"/>
<reference evidence="2" key="1">
    <citation type="submission" date="2022-05" db="EMBL/GenBank/DDBJ databases">
        <title>Using nanopore sequencing to obtain complete genomes from saliva samples.</title>
        <authorList>
            <person name="Baker J.L."/>
        </authorList>
    </citation>
    <scope>NUCLEOTIDE SEQUENCE</scope>
    <source>
        <strain evidence="2">JCVI-JB-Ag32</strain>
    </source>
</reference>
<name>A0A9E7AQG1_9ACTO</name>
<evidence type="ECO:0000256" key="1">
    <source>
        <dbReference type="SAM" id="SignalP"/>
    </source>
</evidence>
<evidence type="ECO:0008006" key="4">
    <source>
        <dbReference type="Google" id="ProtNLM"/>
    </source>
</evidence>
<sequence>MVSRRELIIGTATATAAVSLSAGAFAAPSPDKKKVSSTEARKVIDEVLSAVAWGGLTAYWTEPSDGLANGFSKVPSFNLINLSDYALTVASPWMITFSAVRADGTAARPNGPLLASTSWGKTSRVNRNDAVDEQAARTWTWTAKGLNGKGYVPAARRRGGDNIADMAFSTGTTWGGIKIRATLSQAPVLYPSLQEIEAVKGVSLAGESAYYANAIKSQPKSYFHLYDHHAQAGKAVWRNNGDSFNLPGGTLRWSEGDSFWSTEVGNFCSEMRPIGVVRGQNADGIF</sequence>
<protein>
    <recommendedName>
        <fullName evidence="4">Tat pathway signal protein</fullName>
    </recommendedName>
</protein>
<dbReference type="KEGG" id="agh:M3I41_00675"/>
<organism evidence="2 3">
    <name type="scientific">Actinomyces graevenitzii</name>
    <dbReference type="NCBI Taxonomy" id="55565"/>
    <lineage>
        <taxon>Bacteria</taxon>
        <taxon>Bacillati</taxon>
        <taxon>Actinomycetota</taxon>
        <taxon>Actinomycetes</taxon>
        <taxon>Actinomycetales</taxon>
        <taxon>Actinomycetaceae</taxon>
        <taxon>Actinomyces</taxon>
    </lineage>
</organism>
<dbReference type="PROSITE" id="PS51318">
    <property type="entry name" value="TAT"/>
    <property type="match status" value="1"/>
</dbReference>
<dbReference type="Proteomes" id="UP000830236">
    <property type="component" value="Chromosome"/>
</dbReference>
<evidence type="ECO:0000313" key="2">
    <source>
        <dbReference type="EMBL" id="UQF79828.1"/>
    </source>
</evidence>
<proteinExistence type="predicted"/>
<accession>A0A9E7AQG1</accession>
<dbReference type="InterPro" id="IPR006311">
    <property type="entry name" value="TAT_signal"/>
</dbReference>